<keyword evidence="3" id="KW-1185">Reference proteome</keyword>
<dbReference type="AlphaFoldDB" id="A0A511X3K7"/>
<evidence type="ECO:0000313" key="3">
    <source>
        <dbReference type="Proteomes" id="UP000321400"/>
    </source>
</evidence>
<keyword evidence="1" id="KW-0732">Signal</keyword>
<name>A0A511X3K7_9BACI</name>
<evidence type="ECO:0000313" key="2">
    <source>
        <dbReference type="EMBL" id="GEN57530.1"/>
    </source>
</evidence>
<feature type="chain" id="PRO_5038666862" evidence="1">
    <location>
        <begin position="22"/>
        <end position="120"/>
    </location>
</feature>
<dbReference type="EMBL" id="BJYE01000031">
    <property type="protein sequence ID" value="GEN57530.1"/>
    <property type="molecule type" value="Genomic_DNA"/>
</dbReference>
<feature type="signal peptide" evidence="1">
    <location>
        <begin position="1"/>
        <end position="21"/>
    </location>
</feature>
<gene>
    <name evidence="2" type="ORF">HAL01_19940</name>
</gene>
<dbReference type="Proteomes" id="UP000321400">
    <property type="component" value="Unassembled WGS sequence"/>
</dbReference>
<proteinExistence type="predicted"/>
<reference evidence="2 3" key="1">
    <citation type="submission" date="2019-07" db="EMBL/GenBank/DDBJ databases">
        <title>Whole genome shotgun sequence of Halolactibacillus alkaliphilus NBRC 103919.</title>
        <authorList>
            <person name="Hosoyama A."/>
            <person name="Uohara A."/>
            <person name="Ohji S."/>
            <person name="Ichikawa N."/>
        </authorList>
    </citation>
    <scope>NUCLEOTIDE SEQUENCE [LARGE SCALE GENOMIC DNA]</scope>
    <source>
        <strain evidence="2 3">NBRC 103919</strain>
    </source>
</reference>
<protein>
    <submittedName>
        <fullName evidence="2">Uncharacterized protein</fullName>
    </submittedName>
</protein>
<dbReference type="PROSITE" id="PS51257">
    <property type="entry name" value="PROKAR_LIPOPROTEIN"/>
    <property type="match status" value="1"/>
</dbReference>
<sequence length="120" mass="13726">MRIMCLTIVSLFLLTSCQADTDTPFNQQLKATYPDIHVVESIVTDDVIYVAMIIKPLKQFSEQKIAADIKKDLGKKYPNHLVYTSSDMKATIEVRKQTSPLTQERLNQLISYDQSIEKDD</sequence>
<comment type="caution">
    <text evidence="2">The sequence shown here is derived from an EMBL/GenBank/DDBJ whole genome shotgun (WGS) entry which is preliminary data.</text>
</comment>
<evidence type="ECO:0000256" key="1">
    <source>
        <dbReference type="SAM" id="SignalP"/>
    </source>
</evidence>
<accession>A0A511X3K7</accession>
<dbReference type="OrthoDB" id="2938922at2"/>
<organism evidence="2 3">
    <name type="scientific">Halolactibacillus alkaliphilus</name>
    <dbReference type="NCBI Taxonomy" id="442899"/>
    <lineage>
        <taxon>Bacteria</taxon>
        <taxon>Bacillati</taxon>
        <taxon>Bacillota</taxon>
        <taxon>Bacilli</taxon>
        <taxon>Bacillales</taxon>
        <taxon>Bacillaceae</taxon>
        <taxon>Halolactibacillus</taxon>
    </lineage>
</organism>
<dbReference type="RefSeq" id="WP_089802945.1">
    <property type="nucleotide sequence ID" value="NZ_BJYE01000031.1"/>
</dbReference>
<dbReference type="STRING" id="442899.SAMN05720591_1286"/>